<feature type="signal peptide" evidence="5">
    <location>
        <begin position="1"/>
        <end position="26"/>
    </location>
</feature>
<dbReference type="InterPro" id="IPR001478">
    <property type="entry name" value="PDZ"/>
</dbReference>
<feature type="domain" description="PDZ" evidence="6">
    <location>
        <begin position="253"/>
        <end position="327"/>
    </location>
</feature>
<dbReference type="GO" id="GO:0004252">
    <property type="term" value="F:serine-type endopeptidase activity"/>
    <property type="evidence" value="ECO:0007669"/>
    <property type="project" value="InterPro"/>
</dbReference>
<dbReference type="PRINTS" id="PR00834">
    <property type="entry name" value="PROTEASES2C"/>
</dbReference>
<dbReference type="InterPro" id="IPR043504">
    <property type="entry name" value="Peptidase_S1_PA_chymotrypsin"/>
</dbReference>
<dbReference type="InterPro" id="IPR001940">
    <property type="entry name" value="Peptidase_S1C"/>
</dbReference>
<evidence type="ECO:0000313" key="7">
    <source>
        <dbReference type="EMBL" id="BBO33269.1"/>
    </source>
</evidence>
<comment type="similarity">
    <text evidence="1">Belongs to the peptidase S1C family.</text>
</comment>
<dbReference type="KEGG" id="lpav:PLANPX_2881"/>
<dbReference type="InterPro" id="IPR029058">
    <property type="entry name" value="AB_hydrolase_fold"/>
</dbReference>
<keyword evidence="3" id="KW-0378">Hydrolase</keyword>
<evidence type="ECO:0000256" key="3">
    <source>
        <dbReference type="ARBA" id="ARBA00022801"/>
    </source>
</evidence>
<dbReference type="Gene3D" id="2.30.42.10">
    <property type="match status" value="2"/>
</dbReference>
<dbReference type="PROSITE" id="PS50106">
    <property type="entry name" value="PDZ"/>
    <property type="match status" value="2"/>
</dbReference>
<keyword evidence="2" id="KW-0645">Protease</keyword>
<dbReference type="SUPFAM" id="SSF53474">
    <property type="entry name" value="alpha/beta-Hydrolases"/>
    <property type="match status" value="1"/>
</dbReference>
<evidence type="ECO:0000259" key="6">
    <source>
        <dbReference type="PROSITE" id="PS50106"/>
    </source>
</evidence>
<accession>A0A5K7XK42</accession>
<gene>
    <name evidence="7" type="ORF">PLANPX_2881</name>
</gene>
<evidence type="ECO:0000256" key="5">
    <source>
        <dbReference type="SAM" id="SignalP"/>
    </source>
</evidence>
<dbReference type="SUPFAM" id="SSF50156">
    <property type="entry name" value="PDZ domain-like"/>
    <property type="match status" value="2"/>
</dbReference>
<feature type="domain" description="PDZ" evidence="6">
    <location>
        <begin position="389"/>
        <end position="448"/>
    </location>
</feature>
<dbReference type="InterPro" id="IPR009003">
    <property type="entry name" value="Peptidase_S1_PA"/>
</dbReference>
<evidence type="ECO:0000256" key="2">
    <source>
        <dbReference type="ARBA" id="ARBA00022670"/>
    </source>
</evidence>
<feature type="chain" id="PRO_5025036677" description="PDZ domain-containing protein" evidence="5">
    <location>
        <begin position="27"/>
        <end position="692"/>
    </location>
</feature>
<protein>
    <recommendedName>
        <fullName evidence="6">PDZ domain-containing protein</fullName>
    </recommendedName>
</protein>
<organism evidence="7 8">
    <name type="scientific">Lacipirellula parvula</name>
    <dbReference type="NCBI Taxonomy" id="2650471"/>
    <lineage>
        <taxon>Bacteria</taxon>
        <taxon>Pseudomonadati</taxon>
        <taxon>Planctomycetota</taxon>
        <taxon>Planctomycetia</taxon>
        <taxon>Pirellulales</taxon>
        <taxon>Lacipirellulaceae</taxon>
        <taxon>Lacipirellula</taxon>
    </lineage>
</organism>
<dbReference type="Pfam" id="PF13365">
    <property type="entry name" value="Trypsin_2"/>
    <property type="match status" value="1"/>
</dbReference>
<evidence type="ECO:0000256" key="4">
    <source>
        <dbReference type="SAM" id="MobiDB-lite"/>
    </source>
</evidence>
<feature type="compositionally biased region" description="Basic and acidic residues" evidence="4">
    <location>
        <begin position="374"/>
        <end position="386"/>
    </location>
</feature>
<dbReference type="Proteomes" id="UP000326837">
    <property type="component" value="Chromosome"/>
</dbReference>
<dbReference type="Gene3D" id="2.40.10.10">
    <property type="entry name" value="Trypsin-like serine proteases"/>
    <property type="match status" value="2"/>
</dbReference>
<keyword evidence="8" id="KW-1185">Reference proteome</keyword>
<dbReference type="SUPFAM" id="SSF50494">
    <property type="entry name" value="Trypsin-like serine proteases"/>
    <property type="match status" value="1"/>
</dbReference>
<dbReference type="PANTHER" id="PTHR22939">
    <property type="entry name" value="SERINE PROTEASE FAMILY S1C HTRA-RELATED"/>
    <property type="match status" value="1"/>
</dbReference>
<evidence type="ECO:0000256" key="1">
    <source>
        <dbReference type="ARBA" id="ARBA00010541"/>
    </source>
</evidence>
<keyword evidence="5" id="KW-0732">Signal</keyword>
<dbReference type="GO" id="GO:0006508">
    <property type="term" value="P:proteolysis"/>
    <property type="evidence" value="ECO:0007669"/>
    <property type="project" value="UniProtKB-KW"/>
</dbReference>
<dbReference type="EMBL" id="AP021861">
    <property type="protein sequence ID" value="BBO33269.1"/>
    <property type="molecule type" value="Genomic_DNA"/>
</dbReference>
<dbReference type="InterPro" id="IPR036034">
    <property type="entry name" value="PDZ_sf"/>
</dbReference>
<dbReference type="Gene3D" id="3.40.50.1820">
    <property type="entry name" value="alpha/beta hydrolase"/>
    <property type="match status" value="1"/>
</dbReference>
<sequence>MTRFFLRLAICFALGLAATLPVRGFAADDLDQLEQQAISAAVKAAEKSVVQIRTIGGVDQIDGKTLAQGPTTGVIISDDGLIVSSAFNFAQQPTSILVRLPSGEQKAARIIGRDENRMLVLLRVATDEPLTAAEPALLGEVRPGDSAIALGRPFNPEDVSVSVGVVSALNRMFGRAIQTDANVSAANYGGPLIDLEGRVLGILAPMAPPSPGASEADVTAGAEFYDSGIGFAVPLVDVLAIVDRWIEEKDLHRGLLGIGLKAGNPHSTAPIVTNVWPRSPTAIAGWKADDRIVSVDGVKVDTQTALRFQTMPRYAGDTLAVTLRRGSGDKAKEIETKVRLAAKLPPYAHPFLGVLPERSTATGDDEAKAEEEADEKKPADAKPKKEDAAGFVIRNVWPDSPADDSGLRAGDRIVKVGEKKVASAAEARAELNAKSLGDAVELLAKRGDEELEFEVELGELPTGVLEASDLRATGAASEESSSLGDPKLQTLKLPEMSQTARYFQPPSGGATPGLLIWLGDGKRETAEAMAADWQRTCVRDRLTLLMPEPADAGGWTNDDLEYLARLLQTAGSRWRIDPSRVVIAGEGKGGQLAYALGLRGRKMIRGVAVVDSPLPRTLEVPENNPNERLAILSVETQNTPLSLLIRQDLKKLEDVGYPVTQLVRRGEESRSTTLDAATRAKIGRWIDGLDRL</sequence>
<dbReference type="SMART" id="SM00228">
    <property type="entry name" value="PDZ"/>
    <property type="match status" value="2"/>
</dbReference>
<feature type="region of interest" description="Disordered" evidence="4">
    <location>
        <begin position="353"/>
        <end position="386"/>
    </location>
</feature>
<evidence type="ECO:0000313" key="8">
    <source>
        <dbReference type="Proteomes" id="UP000326837"/>
    </source>
</evidence>
<dbReference type="AlphaFoldDB" id="A0A5K7XK42"/>
<dbReference type="Pfam" id="PF13180">
    <property type="entry name" value="PDZ_2"/>
    <property type="match status" value="2"/>
</dbReference>
<name>A0A5K7XK42_9BACT</name>
<reference evidence="8" key="1">
    <citation type="submission" date="2019-10" db="EMBL/GenBank/DDBJ databases">
        <title>Lacipirellula parvula gen. nov., sp. nov., representing a lineage of planctomycetes widespread in freshwater anoxic habitats, and description of the family Lacipirellulaceae.</title>
        <authorList>
            <person name="Dedysh S.N."/>
            <person name="Kulichevskaya I.S."/>
            <person name="Beletsky A.V."/>
            <person name="Rakitin A.L."/>
            <person name="Mardanov A.V."/>
            <person name="Ivanova A.A."/>
            <person name="Saltykova V.X."/>
            <person name="Rijpstra W.I.C."/>
            <person name="Sinninghe Damste J.S."/>
            <person name="Ravin N.V."/>
        </authorList>
    </citation>
    <scope>NUCLEOTIDE SEQUENCE [LARGE SCALE GENOMIC DNA]</scope>
    <source>
        <strain evidence="8">PX69</strain>
    </source>
</reference>
<proteinExistence type="inferred from homology"/>
<dbReference type="PANTHER" id="PTHR22939:SF129">
    <property type="entry name" value="SERINE PROTEASE HTRA2, MITOCHONDRIAL"/>
    <property type="match status" value="1"/>
</dbReference>
<feature type="compositionally biased region" description="Acidic residues" evidence="4">
    <location>
        <begin position="363"/>
        <end position="373"/>
    </location>
</feature>